<dbReference type="OrthoDB" id="6113170at2759"/>
<accession>A0A6J8EPT7</accession>
<dbReference type="EMBL" id="CACVKT020009208">
    <property type="protein sequence ID" value="CAC5421091.1"/>
    <property type="molecule type" value="Genomic_DNA"/>
</dbReference>
<reference evidence="1 2" key="1">
    <citation type="submission" date="2020-06" db="EMBL/GenBank/DDBJ databases">
        <authorList>
            <person name="Li R."/>
            <person name="Bekaert M."/>
        </authorList>
    </citation>
    <scope>NUCLEOTIDE SEQUENCE [LARGE SCALE GENOMIC DNA]</scope>
    <source>
        <strain evidence="2">wild</strain>
    </source>
</reference>
<evidence type="ECO:0008006" key="3">
    <source>
        <dbReference type="Google" id="ProtNLM"/>
    </source>
</evidence>
<organism evidence="1 2">
    <name type="scientific">Mytilus coruscus</name>
    <name type="common">Sea mussel</name>
    <dbReference type="NCBI Taxonomy" id="42192"/>
    <lineage>
        <taxon>Eukaryota</taxon>
        <taxon>Metazoa</taxon>
        <taxon>Spiralia</taxon>
        <taxon>Lophotrochozoa</taxon>
        <taxon>Mollusca</taxon>
        <taxon>Bivalvia</taxon>
        <taxon>Autobranchia</taxon>
        <taxon>Pteriomorphia</taxon>
        <taxon>Mytilida</taxon>
        <taxon>Mytiloidea</taxon>
        <taxon>Mytilidae</taxon>
        <taxon>Mytilinae</taxon>
        <taxon>Mytilus</taxon>
    </lineage>
</organism>
<proteinExistence type="predicted"/>
<evidence type="ECO:0000313" key="2">
    <source>
        <dbReference type="Proteomes" id="UP000507470"/>
    </source>
</evidence>
<dbReference type="InterPro" id="IPR011050">
    <property type="entry name" value="Pectin_lyase_fold/virulence"/>
</dbReference>
<sequence length="365" mass="40771">MGISQKKSLLFTGNVRHSIGTIIIQHNVIPGDWATDSLIDITSYQPVTVTKNYLRNLNSDVCVIRVPNFRESFEINATFNYWGKTVAMDIVDIVCGFEKDMDKSFVNYIPFYIDNNINQLVSATQDDFDVQRTFGGDITKNFTIPMLDEPIIISRSLFVRPGCVLTIPSGAILRFKENRGIYIQGTLKIATGISKFTILTSVNDTVFWNGIMLKSTSDEYSTLNNVQIVNTMTGFTAISNKFEMRRSQISNSRASCMTVKPDDYFVNTYDFEGTSISDCKENGILFTDDGIINVSNVNIKNASVCMKMDENYGYLTIKTSNITDCSTAAYVRFGLNSKFGNLTLDSCRITNSSNGLDFPCGIFGQ</sequence>
<dbReference type="Proteomes" id="UP000507470">
    <property type="component" value="Unassembled WGS sequence"/>
</dbReference>
<protein>
    <recommendedName>
        <fullName evidence="3">Right handed beta helix domain-containing protein</fullName>
    </recommendedName>
</protein>
<dbReference type="AlphaFoldDB" id="A0A6J8EPT7"/>
<name>A0A6J8EPT7_MYTCO</name>
<keyword evidence="2" id="KW-1185">Reference proteome</keyword>
<evidence type="ECO:0000313" key="1">
    <source>
        <dbReference type="EMBL" id="CAC5421091.1"/>
    </source>
</evidence>
<dbReference type="SUPFAM" id="SSF51126">
    <property type="entry name" value="Pectin lyase-like"/>
    <property type="match status" value="1"/>
</dbReference>
<gene>
    <name evidence="1" type="ORF">MCOR_53245</name>
</gene>